<protein>
    <submittedName>
        <fullName evidence="2">Lysophospholipase Lipid metabolism protein</fullName>
        <ecNumber evidence="2">3.1.1.5</ecNumber>
    </submittedName>
</protein>
<dbReference type="SUPFAM" id="SSF53474">
    <property type="entry name" value="alpha/beta-Hydrolases"/>
    <property type="match status" value="1"/>
</dbReference>
<dbReference type="RefSeq" id="WP_008824635.1">
    <property type="nucleotide sequence ID" value="NZ_AFNU02000014.1"/>
</dbReference>
<dbReference type="eggNOG" id="COG2267">
    <property type="taxonomic scope" value="Bacteria"/>
</dbReference>
<dbReference type="Proteomes" id="UP000005707">
    <property type="component" value="Unassembled WGS sequence"/>
</dbReference>
<reference evidence="2 3" key="1">
    <citation type="journal article" date="2011" name="J. Bacteriol.">
        <title>Genome sequence of Haloplasma contractile, an unusual contractile bacterium from a deep-sea anoxic brine lake.</title>
        <authorList>
            <person name="Antunes A."/>
            <person name="Alam I."/>
            <person name="El Dorry H."/>
            <person name="Siam R."/>
            <person name="Robertson A."/>
            <person name="Bajic V.B."/>
            <person name="Stingl U."/>
        </authorList>
    </citation>
    <scope>NUCLEOTIDE SEQUENCE [LARGE SCALE GENOMIC DNA]</scope>
    <source>
        <strain evidence="2 3">SSD-17B</strain>
    </source>
</reference>
<keyword evidence="3" id="KW-1185">Reference proteome</keyword>
<proteinExistence type="predicted"/>
<sequence length="308" mass="35804">MKENRTISGYNGSKINFNFYECEHPKGSVIIVHGMCEHKNRYNHYADFLRKYGYHVYTYDHRGHGDSICDNVELGDIGRHGFNSMVYDLKIMNDYVKQKEPQLPIFIYGHSMGSFITQRYMQLHGNLIDGIILSGSNGKTPTPILVLGKIISRLLFIFKGRKSKGKFLNKLSFGSFNKRYNDCKTDFDWLSRDDSEVKKYIDDEKCGYVCSNEYYYELYKGMHERQKSKHIKQVPKDLPILIISGDMDPVGNYGKGVQNLYGLYQNQVDHLTIKLYNDARHELLNEINKQEVMSDTLLWLNTQASPNK</sequence>
<comment type="caution">
    <text evidence="2">The sequence shown here is derived from an EMBL/GenBank/DDBJ whole genome shotgun (WGS) entry which is preliminary data.</text>
</comment>
<evidence type="ECO:0000313" key="3">
    <source>
        <dbReference type="Proteomes" id="UP000005707"/>
    </source>
</evidence>
<dbReference type="Gene3D" id="3.40.50.1820">
    <property type="entry name" value="alpha/beta hydrolase"/>
    <property type="match status" value="1"/>
</dbReference>
<organism evidence="2 3">
    <name type="scientific">Haloplasma contractile SSD-17B</name>
    <dbReference type="NCBI Taxonomy" id="1033810"/>
    <lineage>
        <taxon>Bacteria</taxon>
        <taxon>Bacillati</taxon>
        <taxon>Mycoplasmatota</taxon>
        <taxon>Mollicutes</taxon>
        <taxon>Haloplasmatales</taxon>
        <taxon>Haloplasmataceae</taxon>
        <taxon>Haloplasma</taxon>
    </lineage>
</organism>
<gene>
    <name evidence="2" type="ORF">HLPCO_002747</name>
</gene>
<feature type="domain" description="Serine aminopeptidase S33" evidence="1">
    <location>
        <begin position="24"/>
        <end position="287"/>
    </location>
</feature>
<evidence type="ECO:0000313" key="2">
    <source>
        <dbReference type="EMBL" id="ERJ11178.1"/>
    </source>
</evidence>
<dbReference type="PANTHER" id="PTHR11614">
    <property type="entry name" value="PHOSPHOLIPASE-RELATED"/>
    <property type="match status" value="1"/>
</dbReference>
<dbReference type="AlphaFoldDB" id="U2E7K0"/>
<dbReference type="EMBL" id="AFNU02000014">
    <property type="protein sequence ID" value="ERJ11178.1"/>
    <property type="molecule type" value="Genomic_DNA"/>
</dbReference>
<dbReference type="STRING" id="1033810.HLPCO_002747"/>
<accession>U2E7K0</accession>
<dbReference type="EC" id="3.1.1.5" evidence="2"/>
<dbReference type="InterPro" id="IPR029058">
    <property type="entry name" value="AB_hydrolase_fold"/>
</dbReference>
<name>U2E7K0_9MOLU</name>
<dbReference type="Pfam" id="PF12146">
    <property type="entry name" value="Hydrolase_4"/>
    <property type="match status" value="1"/>
</dbReference>
<dbReference type="OrthoDB" id="9806902at2"/>
<dbReference type="InterPro" id="IPR051044">
    <property type="entry name" value="MAG_DAG_Lipase"/>
</dbReference>
<evidence type="ECO:0000259" key="1">
    <source>
        <dbReference type="Pfam" id="PF12146"/>
    </source>
</evidence>
<dbReference type="InterPro" id="IPR022742">
    <property type="entry name" value="Hydrolase_4"/>
</dbReference>
<dbReference type="GO" id="GO:0004622">
    <property type="term" value="F:phosphatidylcholine lysophospholipase activity"/>
    <property type="evidence" value="ECO:0007669"/>
    <property type="project" value="UniProtKB-EC"/>
</dbReference>
<keyword evidence="2" id="KW-0378">Hydrolase</keyword>
<reference evidence="2 3" key="2">
    <citation type="journal article" date="2013" name="PLoS ONE">
        <title>INDIGO - INtegrated Data Warehouse of MIcrobial GenOmes with Examples from the Red Sea Extremophiles.</title>
        <authorList>
            <person name="Alam I."/>
            <person name="Antunes A."/>
            <person name="Kamau A.A."/>
            <person name="Ba Alawi W."/>
            <person name="Kalkatawi M."/>
            <person name="Stingl U."/>
            <person name="Bajic V.B."/>
        </authorList>
    </citation>
    <scope>NUCLEOTIDE SEQUENCE [LARGE SCALE GENOMIC DNA]</scope>
    <source>
        <strain evidence="2 3">SSD-17B</strain>
    </source>
</reference>
<dbReference type="InParanoid" id="U2E7K0"/>